<gene>
    <name evidence="2" type="ORF">RJ40_05855</name>
</gene>
<dbReference type="Gene3D" id="3.20.20.140">
    <property type="entry name" value="Metal-dependent hydrolases"/>
    <property type="match status" value="1"/>
</dbReference>
<accession>A0A8A3S551</accession>
<reference evidence="2" key="2">
    <citation type="submission" date="2019-02" db="EMBL/GenBank/DDBJ databases">
        <authorList>
            <person name="Chen S.-C."/>
            <person name="Chien H.-H."/>
            <person name="Lai M.-C."/>
        </authorList>
    </citation>
    <scope>NUCLEOTIDE SEQUENCE</scope>
    <source>
        <strain evidence="2">N2F9704</strain>
    </source>
</reference>
<dbReference type="NCBIfam" id="NF004981">
    <property type="entry name" value="PRK06361.1"/>
    <property type="match status" value="1"/>
</dbReference>
<dbReference type="SMART" id="SM00481">
    <property type="entry name" value="POLIIIAc"/>
    <property type="match status" value="1"/>
</dbReference>
<dbReference type="AlphaFoldDB" id="A0A8A3S551"/>
<dbReference type="SUPFAM" id="SSF89550">
    <property type="entry name" value="PHP domain-like"/>
    <property type="match status" value="1"/>
</dbReference>
<dbReference type="CDD" id="cd07432">
    <property type="entry name" value="PHP_HisPPase"/>
    <property type="match status" value="1"/>
</dbReference>
<dbReference type="PANTHER" id="PTHR36928">
    <property type="entry name" value="PHOSPHATASE YCDX-RELATED"/>
    <property type="match status" value="1"/>
</dbReference>
<dbReference type="Proteomes" id="UP001042704">
    <property type="component" value="Chromosome"/>
</dbReference>
<organism evidence="2 3">
    <name type="scientific">Methanofollis aquaemaris</name>
    <dbReference type="NCBI Taxonomy" id="126734"/>
    <lineage>
        <taxon>Archaea</taxon>
        <taxon>Methanobacteriati</taxon>
        <taxon>Methanobacteriota</taxon>
        <taxon>Stenosarchaea group</taxon>
        <taxon>Methanomicrobia</taxon>
        <taxon>Methanomicrobiales</taxon>
        <taxon>Methanomicrobiaceae</taxon>
        <taxon>Methanofollis</taxon>
    </lineage>
</organism>
<dbReference type="InterPro" id="IPR004013">
    <property type="entry name" value="PHP_dom"/>
</dbReference>
<dbReference type="EMBL" id="CP036172">
    <property type="protein sequence ID" value="QSZ67053.1"/>
    <property type="molecule type" value="Genomic_DNA"/>
</dbReference>
<dbReference type="PANTHER" id="PTHR36928:SF1">
    <property type="entry name" value="PHOSPHATASE YCDX-RELATED"/>
    <property type="match status" value="1"/>
</dbReference>
<dbReference type="GO" id="GO:0008270">
    <property type="term" value="F:zinc ion binding"/>
    <property type="evidence" value="ECO:0007669"/>
    <property type="project" value="TreeGrafter"/>
</dbReference>
<dbReference type="KEGG" id="maqe:RJ40_05855"/>
<dbReference type="InterPro" id="IPR003141">
    <property type="entry name" value="Pol/His_phosphatase_N"/>
</dbReference>
<evidence type="ECO:0000313" key="2">
    <source>
        <dbReference type="EMBL" id="QSZ67053.1"/>
    </source>
</evidence>
<evidence type="ECO:0000259" key="1">
    <source>
        <dbReference type="SMART" id="SM00481"/>
    </source>
</evidence>
<dbReference type="Pfam" id="PF02811">
    <property type="entry name" value="PHP"/>
    <property type="match status" value="1"/>
</dbReference>
<keyword evidence="3" id="KW-1185">Reference proteome</keyword>
<feature type="domain" description="Polymerase/histidinol phosphatase N-terminal" evidence="1">
    <location>
        <begin position="5"/>
        <end position="77"/>
    </location>
</feature>
<dbReference type="GO" id="GO:0042578">
    <property type="term" value="F:phosphoric ester hydrolase activity"/>
    <property type="evidence" value="ECO:0007669"/>
    <property type="project" value="TreeGrafter"/>
</dbReference>
<proteinExistence type="predicted"/>
<dbReference type="InterPro" id="IPR050243">
    <property type="entry name" value="PHP_phosphatase"/>
</dbReference>
<evidence type="ECO:0000313" key="3">
    <source>
        <dbReference type="Proteomes" id="UP001042704"/>
    </source>
</evidence>
<protein>
    <submittedName>
        <fullName evidence="2">Histidinol phosphate phosphatase domain-containing protein</fullName>
    </submittedName>
</protein>
<sequence>MSGLYDLHTHTTLSDGELLPIELVRRLSVLGFEVVGIADHVDCSNIRQVVETTACLRESAARYGVKLLCGVEITHVPPEEIAGLAALAKDRGADLVVVHGETTVEPVAPGTNHAACVCPNVDVLGHPGFITPEDARLAAENGIALEITARAGHNRTNGYVAAIAREAGCMTVVDSDAHAPSDLMTAEERMAVARGAGLTEDECRRSASINILSDLLGM</sequence>
<dbReference type="GO" id="GO:0005829">
    <property type="term" value="C:cytosol"/>
    <property type="evidence" value="ECO:0007669"/>
    <property type="project" value="TreeGrafter"/>
</dbReference>
<dbReference type="GeneID" id="76423866"/>
<dbReference type="InterPro" id="IPR016195">
    <property type="entry name" value="Pol/histidinol_Pase-like"/>
</dbReference>
<reference evidence="2" key="1">
    <citation type="journal article" date="2001" name="Int. J. Syst. Evol. Microbiol.">
        <title>Methanofollis aquaemaris sp. nov., a methanogen isolated from an aquaculture fish pond.</title>
        <authorList>
            <person name="Lai M.C."/>
            <person name="Chen S.C."/>
        </authorList>
    </citation>
    <scope>NUCLEOTIDE SEQUENCE</scope>
    <source>
        <strain evidence="2">N2F9704</strain>
    </source>
</reference>
<name>A0A8A3S551_9EURY</name>
<dbReference type="RefSeq" id="WP_265582424.1">
    <property type="nucleotide sequence ID" value="NZ_CP036172.1"/>
</dbReference>